<comment type="caution">
    <text evidence="2">The sequence shown here is derived from an EMBL/GenBank/DDBJ whole genome shotgun (WGS) entry which is preliminary data.</text>
</comment>
<organism evidence="2 3">
    <name type="scientific">Streptomyces violaceusniger</name>
    <dbReference type="NCBI Taxonomy" id="68280"/>
    <lineage>
        <taxon>Bacteria</taxon>
        <taxon>Bacillati</taxon>
        <taxon>Actinomycetota</taxon>
        <taxon>Actinomycetes</taxon>
        <taxon>Kitasatosporales</taxon>
        <taxon>Streptomycetaceae</taxon>
        <taxon>Streptomyces</taxon>
        <taxon>Streptomyces violaceusniger group</taxon>
    </lineage>
</organism>
<feature type="region of interest" description="Disordered" evidence="1">
    <location>
        <begin position="85"/>
        <end position="111"/>
    </location>
</feature>
<sequence>MASEEAAAGQAGCRGRHCAVSRIALLADVEAGGRADVDRLTPDGVHTGLSRSEEVRYGSGSAPKGRGAVSMCGSAARLCRYAAPPRGTSHDGAAVGQRRMAPLPAERLGSF</sequence>
<dbReference type="Proteomes" id="UP000301309">
    <property type="component" value="Unassembled WGS sequence"/>
</dbReference>
<evidence type="ECO:0000256" key="1">
    <source>
        <dbReference type="SAM" id="MobiDB-lite"/>
    </source>
</evidence>
<dbReference type="AlphaFoldDB" id="A0A4D4L4N6"/>
<evidence type="ECO:0000313" key="3">
    <source>
        <dbReference type="Proteomes" id="UP000301309"/>
    </source>
</evidence>
<gene>
    <name evidence="2" type="ORF">SVIO_036220</name>
</gene>
<evidence type="ECO:0000313" key="2">
    <source>
        <dbReference type="EMBL" id="GDY52999.1"/>
    </source>
</evidence>
<name>A0A4D4L4N6_STRVO</name>
<dbReference type="EMBL" id="BJHW01000001">
    <property type="protein sequence ID" value="GDY52999.1"/>
    <property type="molecule type" value="Genomic_DNA"/>
</dbReference>
<proteinExistence type="predicted"/>
<keyword evidence="3" id="KW-1185">Reference proteome</keyword>
<feature type="region of interest" description="Disordered" evidence="1">
    <location>
        <begin position="42"/>
        <end position="66"/>
    </location>
</feature>
<reference evidence="2 3" key="1">
    <citation type="journal article" date="2020" name="Int. J. Syst. Evol. Microbiol.">
        <title>Reclassification of Streptomyces castelarensis and Streptomyces sporoclivatus as later heterotypic synonyms of Streptomyces antimycoticus.</title>
        <authorList>
            <person name="Komaki H."/>
            <person name="Tamura T."/>
        </authorList>
    </citation>
    <scope>NUCLEOTIDE SEQUENCE [LARGE SCALE GENOMIC DNA]</scope>
    <source>
        <strain evidence="2 3">NBRC 13459</strain>
    </source>
</reference>
<accession>A0A4D4L4N6</accession>
<protein>
    <submittedName>
        <fullName evidence="2">Uncharacterized protein</fullName>
    </submittedName>
</protein>